<sequence>MAVPGVLETLESFPLEKHLTFDVSKTKHGICGMLCEKRWSKEKSDHYWSLFYFSPAQWRKFQANTAAIDECLSDKDYLKEFVIGNEKIVTLSALKDEQFLRFIVVTLDGEVVPAKSITITANAWAKIKLLSYKINSLLPQKRKLCFDEDEIKEKQKARLSLRYRYICTRSDGQLSGDWYFLRAQAMQAMIDNNLSNESNVQIQKQWVSMPKNESILKQCFIRLLCDNINKLIDSQECEGCKIDHPSQTQHMGPGGCLEIVTSHETALEMLDDGEVNEVYKNLQSHLKLHDDAQISWMEMNVCALRKCDLTEEIETCLNCIIHKRTDDDGEVTNCLNTAIEYLQKRT</sequence>
<organism evidence="1 2">
    <name type="scientific">Owenia fusiformis</name>
    <name type="common">Polychaete worm</name>
    <dbReference type="NCBI Taxonomy" id="6347"/>
    <lineage>
        <taxon>Eukaryota</taxon>
        <taxon>Metazoa</taxon>
        <taxon>Spiralia</taxon>
        <taxon>Lophotrochozoa</taxon>
        <taxon>Annelida</taxon>
        <taxon>Polychaeta</taxon>
        <taxon>Sedentaria</taxon>
        <taxon>Canalipalpata</taxon>
        <taxon>Sabellida</taxon>
        <taxon>Oweniida</taxon>
        <taxon>Oweniidae</taxon>
        <taxon>Owenia</taxon>
    </lineage>
</organism>
<accession>A0A8J1USL2</accession>
<protein>
    <submittedName>
        <fullName evidence="1">Uncharacterized protein</fullName>
    </submittedName>
</protein>
<dbReference type="Proteomes" id="UP000749559">
    <property type="component" value="Unassembled WGS sequence"/>
</dbReference>
<gene>
    <name evidence="1" type="ORF">OFUS_LOCUS14894</name>
</gene>
<reference evidence="1" key="1">
    <citation type="submission" date="2022-03" db="EMBL/GenBank/DDBJ databases">
        <authorList>
            <person name="Martin C."/>
        </authorList>
    </citation>
    <scope>NUCLEOTIDE SEQUENCE</scope>
</reference>
<evidence type="ECO:0000313" key="2">
    <source>
        <dbReference type="Proteomes" id="UP000749559"/>
    </source>
</evidence>
<proteinExistence type="predicted"/>
<comment type="caution">
    <text evidence="1">The sequence shown here is derived from an EMBL/GenBank/DDBJ whole genome shotgun (WGS) entry which is preliminary data.</text>
</comment>
<keyword evidence="2" id="KW-1185">Reference proteome</keyword>
<dbReference type="AlphaFoldDB" id="A0A8J1USL2"/>
<name>A0A8J1USL2_OWEFU</name>
<dbReference type="EMBL" id="CAIIXF020000007">
    <property type="protein sequence ID" value="CAH1789560.1"/>
    <property type="molecule type" value="Genomic_DNA"/>
</dbReference>
<evidence type="ECO:0000313" key="1">
    <source>
        <dbReference type="EMBL" id="CAH1789560.1"/>
    </source>
</evidence>